<evidence type="ECO:0000259" key="2">
    <source>
        <dbReference type="Pfam" id="PF23247"/>
    </source>
</evidence>
<feature type="domain" description="Disease resistance protein At4g27190-like leucine-rich repeats" evidence="2">
    <location>
        <begin position="228"/>
        <end position="344"/>
    </location>
</feature>
<proteinExistence type="predicted"/>
<dbReference type="AlphaFoldDB" id="A0A438FE52"/>
<comment type="caution">
    <text evidence="3">The sequence shown here is derived from an EMBL/GenBank/DDBJ whole genome shotgun (WGS) entry which is preliminary data.</text>
</comment>
<keyword evidence="1" id="KW-0611">Plant defense</keyword>
<dbReference type="InterPro" id="IPR050905">
    <property type="entry name" value="Plant_NBS-LRR"/>
</dbReference>
<reference evidence="3 4" key="1">
    <citation type="journal article" date="2018" name="PLoS Genet.">
        <title>Population sequencing reveals clonal diversity and ancestral inbreeding in the grapevine cultivar Chardonnay.</title>
        <authorList>
            <person name="Roach M.J."/>
            <person name="Johnson D.L."/>
            <person name="Bohlmann J."/>
            <person name="van Vuuren H.J."/>
            <person name="Jones S.J."/>
            <person name="Pretorius I.S."/>
            <person name="Schmidt S.A."/>
            <person name="Borneman A.R."/>
        </authorList>
    </citation>
    <scope>NUCLEOTIDE SEQUENCE [LARGE SCALE GENOMIC DNA]</scope>
    <source>
        <strain evidence="4">cv. Chardonnay</strain>
        <tissue evidence="3">Leaf</tissue>
    </source>
</reference>
<dbReference type="Gene3D" id="3.80.10.10">
    <property type="entry name" value="Ribonuclease Inhibitor"/>
    <property type="match status" value="1"/>
</dbReference>
<dbReference type="Pfam" id="PF23247">
    <property type="entry name" value="LRR_RPS2"/>
    <property type="match status" value="2"/>
</dbReference>
<evidence type="ECO:0000313" key="4">
    <source>
        <dbReference type="Proteomes" id="UP000288805"/>
    </source>
</evidence>
<dbReference type="SUPFAM" id="SSF52058">
    <property type="entry name" value="L domain-like"/>
    <property type="match status" value="1"/>
</dbReference>
<name>A0A438FE52_VITVI</name>
<dbReference type="InterPro" id="IPR057135">
    <property type="entry name" value="At4g27190-like_LRR"/>
</dbReference>
<dbReference type="PANTHER" id="PTHR33463">
    <property type="entry name" value="NB-ARC DOMAIN-CONTAINING PROTEIN-RELATED"/>
    <property type="match status" value="1"/>
</dbReference>
<feature type="domain" description="Disease resistance protein At4g27190-like leucine-rich repeats" evidence="2">
    <location>
        <begin position="96"/>
        <end position="227"/>
    </location>
</feature>
<accession>A0A438FE52</accession>
<dbReference type="Proteomes" id="UP000288805">
    <property type="component" value="Unassembled WGS sequence"/>
</dbReference>
<gene>
    <name evidence="3" type="ORF">CK203_110794</name>
</gene>
<dbReference type="InterPro" id="IPR032675">
    <property type="entry name" value="LRR_dom_sf"/>
</dbReference>
<dbReference type="PANTHER" id="PTHR33463:SF204">
    <property type="entry name" value="NB-ARC DOMAIN-CONTAINING PROTEIN"/>
    <property type="match status" value="1"/>
</dbReference>
<dbReference type="EMBL" id="QGNW01000966">
    <property type="protein sequence ID" value="RVW58262.1"/>
    <property type="molecule type" value="Genomic_DNA"/>
</dbReference>
<protein>
    <recommendedName>
        <fullName evidence="2">Disease resistance protein At4g27190-like leucine-rich repeats domain-containing protein</fullName>
    </recommendedName>
</protein>
<organism evidence="3 4">
    <name type="scientific">Vitis vinifera</name>
    <name type="common">Grape</name>
    <dbReference type="NCBI Taxonomy" id="29760"/>
    <lineage>
        <taxon>Eukaryota</taxon>
        <taxon>Viridiplantae</taxon>
        <taxon>Streptophyta</taxon>
        <taxon>Embryophyta</taxon>
        <taxon>Tracheophyta</taxon>
        <taxon>Spermatophyta</taxon>
        <taxon>Magnoliopsida</taxon>
        <taxon>eudicotyledons</taxon>
        <taxon>Gunneridae</taxon>
        <taxon>Pentapetalae</taxon>
        <taxon>rosids</taxon>
        <taxon>Vitales</taxon>
        <taxon>Vitaceae</taxon>
        <taxon>Viteae</taxon>
        <taxon>Vitis</taxon>
    </lineage>
</organism>
<sequence>MLILHDCSSLEAVFDVEGTNVNVNVKEGVTVTQSFYPGHILHSGHCCKQLIVRACDKVDVFASETPTFQRRHHEGSFDMPILQPLFLLQQVAFPYLEELILDDNGNTEIWQEQFPMDSFPRLIYLKVCGYIDILVVIPSFVLQRLHNLEKLNVRRCSSVKEIFQLEGLDEENQAQRLGRLREIWLRDLLALTHLWKENSKSGLDLQSLESLEVWNCDSLISLVPCSVSFQNLDTLDVWSCSSLRSLISPSVAKSLVKLRKLKIGGSHMMEEVVANEGGEAVDEIAFYKLQHMVLLCLPNLTSFNSGGYIFSFPSLEHMVVEECPKMKIFSPSLMTTPKLERVEVADDEWHWHNDLNTTIHNLFKKTHDMY</sequence>
<evidence type="ECO:0000256" key="1">
    <source>
        <dbReference type="ARBA" id="ARBA00022821"/>
    </source>
</evidence>
<evidence type="ECO:0000313" key="3">
    <source>
        <dbReference type="EMBL" id="RVW58262.1"/>
    </source>
</evidence>